<name>A0A2P5D5Z7_PARAD</name>
<reference evidence="3" key="1">
    <citation type="submission" date="2016-06" db="EMBL/GenBank/DDBJ databases">
        <title>Parallel loss of symbiosis genes in relatives of nitrogen-fixing non-legume Parasponia.</title>
        <authorList>
            <person name="Van Velzen R."/>
            <person name="Holmer R."/>
            <person name="Bu F."/>
            <person name="Rutten L."/>
            <person name="Van Zeijl A."/>
            <person name="Liu W."/>
            <person name="Santuari L."/>
            <person name="Cao Q."/>
            <person name="Sharma T."/>
            <person name="Shen D."/>
            <person name="Roswanjaya Y."/>
            <person name="Wardhani T."/>
            <person name="Kalhor M.S."/>
            <person name="Jansen J."/>
            <person name="Van den Hoogen J."/>
            <person name="Gungor B."/>
            <person name="Hartog M."/>
            <person name="Hontelez J."/>
            <person name="Verver J."/>
            <person name="Yang W.-C."/>
            <person name="Schijlen E."/>
            <person name="Repin R."/>
            <person name="Schilthuizen M."/>
            <person name="Schranz E."/>
            <person name="Heidstra R."/>
            <person name="Miyata K."/>
            <person name="Fedorova E."/>
            <person name="Kohlen W."/>
            <person name="Bisseling T."/>
            <person name="Smit S."/>
            <person name="Geurts R."/>
        </authorList>
    </citation>
    <scope>NUCLEOTIDE SEQUENCE [LARGE SCALE GENOMIC DNA]</scope>
    <source>
        <strain evidence="3">cv. WU1-14</strain>
    </source>
</reference>
<proteinExistence type="predicted"/>
<keyword evidence="3" id="KW-1185">Reference proteome</keyword>
<feature type="region of interest" description="Disordered" evidence="1">
    <location>
        <begin position="1"/>
        <end position="52"/>
    </location>
</feature>
<accession>A0A2P5D5Z7</accession>
<dbReference type="AlphaFoldDB" id="A0A2P5D5Z7"/>
<feature type="compositionally biased region" description="Polar residues" evidence="1">
    <location>
        <begin position="27"/>
        <end position="36"/>
    </location>
</feature>
<evidence type="ECO:0000256" key="1">
    <source>
        <dbReference type="SAM" id="MobiDB-lite"/>
    </source>
</evidence>
<gene>
    <name evidence="2" type="ORF">PanWU01x14_094570</name>
</gene>
<protein>
    <submittedName>
        <fullName evidence="2">Uncharacterized protein</fullName>
    </submittedName>
</protein>
<comment type="caution">
    <text evidence="2">The sequence shown here is derived from an EMBL/GenBank/DDBJ whole genome shotgun (WGS) entry which is preliminary data.</text>
</comment>
<sequence>SGTRSSSTDLDGGQHSRRAPTNHDHPNSYQVHQSRNIFKRISKEPRWDPADL</sequence>
<evidence type="ECO:0000313" key="3">
    <source>
        <dbReference type="Proteomes" id="UP000237105"/>
    </source>
</evidence>
<feature type="non-terminal residue" evidence="2">
    <location>
        <position position="1"/>
    </location>
</feature>
<feature type="compositionally biased region" description="Basic and acidic residues" evidence="1">
    <location>
        <begin position="41"/>
        <end position="52"/>
    </location>
</feature>
<dbReference type="Proteomes" id="UP000237105">
    <property type="component" value="Unassembled WGS sequence"/>
</dbReference>
<dbReference type="EMBL" id="JXTB01000061">
    <property type="protein sequence ID" value="PON68648.1"/>
    <property type="molecule type" value="Genomic_DNA"/>
</dbReference>
<feature type="non-terminal residue" evidence="2">
    <location>
        <position position="52"/>
    </location>
</feature>
<organism evidence="2 3">
    <name type="scientific">Parasponia andersonii</name>
    <name type="common">Sponia andersonii</name>
    <dbReference type="NCBI Taxonomy" id="3476"/>
    <lineage>
        <taxon>Eukaryota</taxon>
        <taxon>Viridiplantae</taxon>
        <taxon>Streptophyta</taxon>
        <taxon>Embryophyta</taxon>
        <taxon>Tracheophyta</taxon>
        <taxon>Spermatophyta</taxon>
        <taxon>Magnoliopsida</taxon>
        <taxon>eudicotyledons</taxon>
        <taxon>Gunneridae</taxon>
        <taxon>Pentapetalae</taxon>
        <taxon>rosids</taxon>
        <taxon>fabids</taxon>
        <taxon>Rosales</taxon>
        <taxon>Cannabaceae</taxon>
        <taxon>Parasponia</taxon>
    </lineage>
</organism>
<evidence type="ECO:0000313" key="2">
    <source>
        <dbReference type="EMBL" id="PON68648.1"/>
    </source>
</evidence>